<accession>A0AAD3S0J3</accession>
<sequence>MQETPFTDGRRRNDRESPLSSSGNQREDGEQPPTARDEAPAYVSPPSTAFSLVSDVAVRDSPLDTHPKGVACEPVLEMLDPGRPMPY</sequence>
<dbReference type="AlphaFoldDB" id="A0AAD3S0J3"/>
<gene>
    <name evidence="2" type="ORF">Nepgr_003942</name>
</gene>
<dbReference type="EMBL" id="BSYO01000003">
    <property type="protein sequence ID" value="GMH02103.1"/>
    <property type="molecule type" value="Genomic_DNA"/>
</dbReference>
<feature type="compositionally biased region" description="Basic and acidic residues" evidence="1">
    <location>
        <begin position="8"/>
        <end position="17"/>
    </location>
</feature>
<proteinExistence type="predicted"/>
<comment type="caution">
    <text evidence="2">The sequence shown here is derived from an EMBL/GenBank/DDBJ whole genome shotgun (WGS) entry which is preliminary data.</text>
</comment>
<organism evidence="2 3">
    <name type="scientific">Nepenthes gracilis</name>
    <name type="common">Slender pitcher plant</name>
    <dbReference type="NCBI Taxonomy" id="150966"/>
    <lineage>
        <taxon>Eukaryota</taxon>
        <taxon>Viridiplantae</taxon>
        <taxon>Streptophyta</taxon>
        <taxon>Embryophyta</taxon>
        <taxon>Tracheophyta</taxon>
        <taxon>Spermatophyta</taxon>
        <taxon>Magnoliopsida</taxon>
        <taxon>eudicotyledons</taxon>
        <taxon>Gunneridae</taxon>
        <taxon>Pentapetalae</taxon>
        <taxon>Caryophyllales</taxon>
        <taxon>Nepenthaceae</taxon>
        <taxon>Nepenthes</taxon>
    </lineage>
</organism>
<keyword evidence="3" id="KW-1185">Reference proteome</keyword>
<name>A0AAD3S0J3_NEPGR</name>
<reference evidence="2" key="1">
    <citation type="submission" date="2023-05" db="EMBL/GenBank/DDBJ databases">
        <title>Nepenthes gracilis genome sequencing.</title>
        <authorList>
            <person name="Fukushima K."/>
        </authorList>
    </citation>
    <scope>NUCLEOTIDE SEQUENCE</scope>
    <source>
        <strain evidence="2">SING2019-196</strain>
    </source>
</reference>
<evidence type="ECO:0000313" key="2">
    <source>
        <dbReference type="EMBL" id="GMH02103.1"/>
    </source>
</evidence>
<feature type="compositionally biased region" description="Basic and acidic residues" evidence="1">
    <location>
        <begin position="25"/>
        <end position="39"/>
    </location>
</feature>
<evidence type="ECO:0000256" key="1">
    <source>
        <dbReference type="SAM" id="MobiDB-lite"/>
    </source>
</evidence>
<feature type="region of interest" description="Disordered" evidence="1">
    <location>
        <begin position="1"/>
        <end position="47"/>
    </location>
</feature>
<protein>
    <submittedName>
        <fullName evidence="2">Uncharacterized protein</fullName>
    </submittedName>
</protein>
<evidence type="ECO:0000313" key="3">
    <source>
        <dbReference type="Proteomes" id="UP001279734"/>
    </source>
</evidence>
<dbReference type="Proteomes" id="UP001279734">
    <property type="component" value="Unassembled WGS sequence"/>
</dbReference>